<dbReference type="InterPro" id="IPR025496">
    <property type="entry name" value="DUF4387"/>
</dbReference>
<accession>A0A1H3FJ11</accession>
<dbReference type="AlphaFoldDB" id="A0A1H3FJ11"/>
<feature type="domain" description="DUF4387" evidence="1">
    <location>
        <begin position="6"/>
        <end position="102"/>
    </location>
</feature>
<proteinExistence type="predicted"/>
<dbReference type="Pfam" id="PF14330">
    <property type="entry name" value="DUF4387"/>
    <property type="match status" value="1"/>
</dbReference>
<evidence type="ECO:0000313" key="2">
    <source>
        <dbReference type="EMBL" id="SDX90910.1"/>
    </source>
</evidence>
<dbReference type="RefSeq" id="WP_091461204.1">
    <property type="nucleotide sequence ID" value="NZ_FNPD01000005.1"/>
</dbReference>
<sequence>MKTKNICDLARTVRSKNAGSFMITLEIIFDDRQVYERVKKSGAITREAIAKAYNVEPEKILDFMFFDPGMGIKANYQRPIPSGGPAETDVYGCQQYAPLFSLEIPWEE</sequence>
<name>A0A1H3FJ11_9BACT</name>
<evidence type="ECO:0000313" key="3">
    <source>
        <dbReference type="Proteomes" id="UP000199266"/>
    </source>
</evidence>
<dbReference type="EMBL" id="FNPD01000005">
    <property type="protein sequence ID" value="SDX90910.1"/>
    <property type="molecule type" value="Genomic_DNA"/>
</dbReference>
<gene>
    <name evidence="2" type="ORF">SAMN03080603_01126</name>
</gene>
<organism evidence="2 3">
    <name type="scientific">Acetomicrobium thermoterrenum DSM 13490</name>
    <dbReference type="NCBI Taxonomy" id="1120987"/>
    <lineage>
        <taxon>Bacteria</taxon>
        <taxon>Thermotogati</taxon>
        <taxon>Synergistota</taxon>
        <taxon>Synergistia</taxon>
        <taxon>Synergistales</taxon>
        <taxon>Acetomicrobiaceae</taxon>
        <taxon>Acetomicrobium</taxon>
    </lineage>
</organism>
<reference evidence="3" key="1">
    <citation type="submission" date="2016-10" db="EMBL/GenBank/DDBJ databases">
        <authorList>
            <person name="Varghese N."/>
            <person name="Submissions S."/>
        </authorList>
    </citation>
    <scope>NUCLEOTIDE SEQUENCE [LARGE SCALE GENOMIC DNA]</scope>
    <source>
        <strain evidence="3">DSM 13490</strain>
    </source>
</reference>
<keyword evidence="3" id="KW-1185">Reference proteome</keyword>
<protein>
    <recommendedName>
        <fullName evidence="1">DUF4387 domain-containing protein</fullName>
    </recommendedName>
</protein>
<evidence type="ECO:0000259" key="1">
    <source>
        <dbReference type="Pfam" id="PF14330"/>
    </source>
</evidence>
<dbReference type="Proteomes" id="UP000199266">
    <property type="component" value="Unassembled WGS sequence"/>
</dbReference>